<dbReference type="RefSeq" id="WP_338258612.1">
    <property type="nucleotide sequence ID" value="NZ_BSRI01000003.1"/>
</dbReference>
<organism evidence="2 3">
    <name type="scientific">Dictyobacter halimunensis</name>
    <dbReference type="NCBI Taxonomy" id="3026934"/>
    <lineage>
        <taxon>Bacteria</taxon>
        <taxon>Bacillati</taxon>
        <taxon>Chloroflexota</taxon>
        <taxon>Ktedonobacteria</taxon>
        <taxon>Ktedonobacterales</taxon>
        <taxon>Dictyobacteraceae</taxon>
        <taxon>Dictyobacter</taxon>
    </lineage>
</organism>
<gene>
    <name evidence="2" type="ORF">KDH_80060</name>
</gene>
<accession>A0ABQ6G979</accession>
<protein>
    <submittedName>
        <fullName evidence="2">Uncharacterized protein</fullName>
    </submittedName>
</protein>
<evidence type="ECO:0000313" key="3">
    <source>
        <dbReference type="Proteomes" id="UP001344906"/>
    </source>
</evidence>
<reference evidence="2 3" key="1">
    <citation type="submission" date="2023-02" db="EMBL/GenBank/DDBJ databases">
        <title>Dictyobacter halimunensis sp. nov., a new member of the class Ktedonobacteria from forest soil in a geothermal area.</title>
        <authorList>
            <person name="Rachmania M.K."/>
            <person name="Ningsih F."/>
            <person name="Sakai Y."/>
            <person name="Yabe S."/>
            <person name="Yokota A."/>
            <person name="Sjamsuridzal W."/>
        </authorList>
    </citation>
    <scope>NUCLEOTIDE SEQUENCE [LARGE SCALE GENOMIC DNA]</scope>
    <source>
        <strain evidence="2 3">S3.2.2.5</strain>
    </source>
</reference>
<sequence>MSSRRISSHPQYPDEPRRSHYGSSLPTPRDLLGMRLVGEQKYMRYDTLGQSFAPGYAPATNVSPLGLRRPREGAAPERTDDPEEASTRGGNRGILPWPEDYRKRIHAVGRIVDTRWVGKMGFAKTWKPTLDQPKWVTLTQAGLRRLGLPYEEVDWPTDNTEQALEHYHHINVVRLLLARRSWEQIPKHVWICERELELLDTPRKLAGETLPTRPDGILEVIENDTMALVTGEVVPIAAGERIAIEVELSRKSFQRYGQIVFPSHLEHFAAVWYFCAPDAYNAVVAARRDRIESEEQRARIVIRKLELD</sequence>
<dbReference type="Proteomes" id="UP001344906">
    <property type="component" value="Unassembled WGS sequence"/>
</dbReference>
<comment type="caution">
    <text evidence="2">The sequence shown here is derived from an EMBL/GenBank/DDBJ whole genome shotgun (WGS) entry which is preliminary data.</text>
</comment>
<feature type="compositionally biased region" description="Basic and acidic residues" evidence="1">
    <location>
        <begin position="69"/>
        <end position="79"/>
    </location>
</feature>
<evidence type="ECO:0000256" key="1">
    <source>
        <dbReference type="SAM" id="MobiDB-lite"/>
    </source>
</evidence>
<dbReference type="EMBL" id="BSRI01000003">
    <property type="protein sequence ID" value="GLV61190.1"/>
    <property type="molecule type" value="Genomic_DNA"/>
</dbReference>
<evidence type="ECO:0000313" key="2">
    <source>
        <dbReference type="EMBL" id="GLV61190.1"/>
    </source>
</evidence>
<name>A0ABQ6G979_9CHLR</name>
<feature type="compositionally biased region" description="Polar residues" evidence="1">
    <location>
        <begin position="1"/>
        <end position="10"/>
    </location>
</feature>
<feature type="region of interest" description="Disordered" evidence="1">
    <location>
        <begin position="56"/>
        <end position="93"/>
    </location>
</feature>
<keyword evidence="3" id="KW-1185">Reference proteome</keyword>
<proteinExistence type="predicted"/>
<feature type="region of interest" description="Disordered" evidence="1">
    <location>
        <begin position="1"/>
        <end position="32"/>
    </location>
</feature>